<feature type="chain" id="PRO_5028801463" description="Phytocyanin domain-containing protein" evidence="2">
    <location>
        <begin position="23"/>
        <end position="411"/>
    </location>
</feature>
<sequence length="411" mass="43594">MHIHNFLTSIIFVASAALPSMARDLNDPGLCFSNPTPRWNVDVPYNISTTFRKGLCQVSVTFSDSRFPVLFFTTTQALDDCGDGEVNQIRLPTAVPNGIATIEQTCAWSSNSLCVSVSIEGGANDPTLFTETGHFTVERLCAKGITAVATGTAVMSLPISKDFQSSPSPSSIPEDPLLGPTNPDGATIPSTSLSTSSPTDDALDRRLPVNTPTPSWGGTTFTTVTKFTSKPTSTSLTSTFVPQTHTVYLDYSQNAFVPNQVEATVGDVVQFMFLSPGHTIMETSLQFPCTPESEGFESGLDTNPGRNFNNSISFTVTKLNPRYFACGQPEHCQSGMVFAVNAREPRFSQFVGNIKSSATSTSSATSLASRETATSSGFVGLNSVNVDNNAALTVCSVCPTTASMPATSTVS</sequence>
<proteinExistence type="predicted"/>
<feature type="region of interest" description="Disordered" evidence="1">
    <location>
        <begin position="160"/>
        <end position="218"/>
    </location>
</feature>
<reference evidence="3 4" key="1">
    <citation type="submission" date="2019-06" db="EMBL/GenBank/DDBJ databases">
        <authorList>
            <person name="Palmer J.M."/>
        </authorList>
    </citation>
    <scope>NUCLEOTIDE SEQUENCE [LARGE SCALE GENOMIC DNA]</scope>
    <source>
        <strain evidence="3 4">TWF191</strain>
    </source>
</reference>
<evidence type="ECO:0000313" key="3">
    <source>
        <dbReference type="EMBL" id="KAF3231910.1"/>
    </source>
</evidence>
<feature type="compositionally biased region" description="Low complexity" evidence="1">
    <location>
        <begin position="186"/>
        <end position="200"/>
    </location>
</feature>
<dbReference type="InterPro" id="IPR052953">
    <property type="entry name" value="Ser-rich/MCO-related"/>
</dbReference>
<evidence type="ECO:0000256" key="2">
    <source>
        <dbReference type="SAM" id="SignalP"/>
    </source>
</evidence>
<name>A0A7C8V3T7_ORBOL</name>
<dbReference type="SUPFAM" id="SSF49503">
    <property type="entry name" value="Cupredoxins"/>
    <property type="match status" value="1"/>
</dbReference>
<dbReference type="AlphaFoldDB" id="A0A7C8V3T7"/>
<dbReference type="Gene3D" id="2.60.40.420">
    <property type="entry name" value="Cupredoxins - blue copper proteins"/>
    <property type="match status" value="1"/>
</dbReference>
<evidence type="ECO:0000313" key="4">
    <source>
        <dbReference type="Proteomes" id="UP000483672"/>
    </source>
</evidence>
<dbReference type="PANTHER" id="PTHR34883:SF16">
    <property type="entry name" value="RICH PROTEIN, PUTATIVE-RELATED"/>
    <property type="match status" value="1"/>
</dbReference>
<feature type="signal peptide" evidence="2">
    <location>
        <begin position="1"/>
        <end position="22"/>
    </location>
</feature>
<dbReference type="Proteomes" id="UP000483672">
    <property type="component" value="Unassembled WGS sequence"/>
</dbReference>
<dbReference type="EMBL" id="WIPF01000002">
    <property type="protein sequence ID" value="KAF3231910.1"/>
    <property type="molecule type" value="Genomic_DNA"/>
</dbReference>
<keyword evidence="2" id="KW-0732">Signal</keyword>
<gene>
    <name evidence="3" type="ORF">TWF191_003886</name>
</gene>
<dbReference type="InterPro" id="IPR008972">
    <property type="entry name" value="Cupredoxin"/>
</dbReference>
<evidence type="ECO:0008006" key="5">
    <source>
        <dbReference type="Google" id="ProtNLM"/>
    </source>
</evidence>
<evidence type="ECO:0000256" key="1">
    <source>
        <dbReference type="SAM" id="MobiDB-lite"/>
    </source>
</evidence>
<dbReference type="PANTHER" id="PTHR34883">
    <property type="entry name" value="SERINE-RICH PROTEIN, PUTATIVE-RELATED-RELATED"/>
    <property type="match status" value="1"/>
</dbReference>
<protein>
    <recommendedName>
        <fullName evidence="5">Phytocyanin domain-containing protein</fullName>
    </recommendedName>
</protein>
<comment type="caution">
    <text evidence="3">The sequence shown here is derived from an EMBL/GenBank/DDBJ whole genome shotgun (WGS) entry which is preliminary data.</text>
</comment>
<organism evidence="3 4">
    <name type="scientific">Orbilia oligospora</name>
    <name type="common">Nematode-trapping fungus</name>
    <name type="synonym">Arthrobotrys oligospora</name>
    <dbReference type="NCBI Taxonomy" id="2813651"/>
    <lineage>
        <taxon>Eukaryota</taxon>
        <taxon>Fungi</taxon>
        <taxon>Dikarya</taxon>
        <taxon>Ascomycota</taxon>
        <taxon>Pezizomycotina</taxon>
        <taxon>Orbiliomycetes</taxon>
        <taxon>Orbiliales</taxon>
        <taxon>Orbiliaceae</taxon>
        <taxon>Orbilia</taxon>
    </lineage>
</organism>
<accession>A0A7C8V3T7</accession>